<dbReference type="AlphaFoldDB" id="A4J4A7"/>
<name>A4J4A7_DESRM</name>
<evidence type="ECO:0000313" key="1">
    <source>
        <dbReference type="EMBL" id="ABO49910.1"/>
    </source>
</evidence>
<organism evidence="1 2">
    <name type="scientific">Desulforamulus reducens (strain ATCC BAA-1160 / DSM 100696 / MI-1)</name>
    <name type="common">Desulfotomaculum reducens</name>
    <dbReference type="NCBI Taxonomy" id="349161"/>
    <lineage>
        <taxon>Bacteria</taxon>
        <taxon>Bacillati</taxon>
        <taxon>Bacillota</taxon>
        <taxon>Clostridia</taxon>
        <taxon>Eubacteriales</taxon>
        <taxon>Peptococcaceae</taxon>
        <taxon>Desulforamulus</taxon>
    </lineage>
</organism>
<keyword evidence="2" id="KW-1185">Reference proteome</keyword>
<dbReference type="HOGENOM" id="CLU_2408439_0_0_9"/>
<dbReference type="EMBL" id="CP000612">
    <property type="protein sequence ID" value="ABO49910.1"/>
    <property type="molecule type" value="Genomic_DNA"/>
</dbReference>
<evidence type="ECO:0000313" key="2">
    <source>
        <dbReference type="Proteomes" id="UP000001556"/>
    </source>
</evidence>
<gene>
    <name evidence="1" type="ordered locus">Dred_1380</name>
</gene>
<sequence length="95" mass="11139">MISFFKLLIAKIKAKIQQRYEQKMIKEISENMTPVSGMIIYLEQFKKGKFKYKILVKAGANKTVMLKVKNKIRLKQGDRVHGYYDKDRIALIEVA</sequence>
<dbReference type="OrthoDB" id="1787191at2"/>
<dbReference type="Proteomes" id="UP000001556">
    <property type="component" value="Chromosome"/>
</dbReference>
<proteinExistence type="predicted"/>
<protein>
    <submittedName>
        <fullName evidence="1">Uncharacterized protein</fullName>
    </submittedName>
</protein>
<accession>A4J4A7</accession>
<dbReference type="RefSeq" id="WP_011877730.1">
    <property type="nucleotide sequence ID" value="NC_009253.1"/>
</dbReference>
<dbReference type="KEGG" id="drm:Dred_1380"/>
<reference evidence="1 2" key="1">
    <citation type="submission" date="2007-03" db="EMBL/GenBank/DDBJ databases">
        <title>Complete sequence of Desulfotomaculum reducens MI-1.</title>
        <authorList>
            <consortium name="US DOE Joint Genome Institute"/>
            <person name="Copeland A."/>
            <person name="Lucas S."/>
            <person name="Lapidus A."/>
            <person name="Barry K."/>
            <person name="Detter J.C."/>
            <person name="Glavina del Rio T."/>
            <person name="Hammon N."/>
            <person name="Israni S."/>
            <person name="Dalin E."/>
            <person name="Tice H."/>
            <person name="Pitluck S."/>
            <person name="Sims D."/>
            <person name="Brettin T."/>
            <person name="Bruce D."/>
            <person name="Han C."/>
            <person name="Tapia R."/>
            <person name="Schmutz J."/>
            <person name="Larimer F."/>
            <person name="Land M."/>
            <person name="Hauser L."/>
            <person name="Kyrpides N."/>
            <person name="Kim E."/>
            <person name="Tebo B.M."/>
            <person name="Richardson P."/>
        </authorList>
    </citation>
    <scope>NUCLEOTIDE SEQUENCE [LARGE SCALE GENOMIC DNA]</scope>
    <source>
        <strain evidence="1 2">MI-1</strain>
    </source>
</reference>